<dbReference type="InterPro" id="IPR007791">
    <property type="entry name" value="DjlA_N"/>
</dbReference>
<dbReference type="Pfam" id="PF05099">
    <property type="entry name" value="TerB"/>
    <property type="match status" value="1"/>
</dbReference>
<name>A0A7X3LTR5_9HYPH</name>
<evidence type="ECO:0000259" key="1">
    <source>
        <dbReference type="Pfam" id="PF05099"/>
    </source>
</evidence>
<reference evidence="2 3" key="1">
    <citation type="submission" date="2019-12" db="EMBL/GenBank/DDBJ databases">
        <authorList>
            <person name="Li M."/>
        </authorList>
    </citation>
    <scope>NUCLEOTIDE SEQUENCE [LARGE SCALE GENOMIC DNA]</scope>
    <source>
        <strain evidence="2 3">GBMRC 2046</strain>
    </source>
</reference>
<dbReference type="Gene3D" id="1.10.3680.10">
    <property type="entry name" value="TerB-like"/>
    <property type="match status" value="1"/>
</dbReference>
<proteinExistence type="predicted"/>
<protein>
    <submittedName>
        <fullName evidence="2">TerB family tellurite resistance protein</fullName>
    </submittedName>
</protein>
<feature type="domain" description="Co-chaperone DjlA N-terminal" evidence="1">
    <location>
        <begin position="28"/>
        <end position="144"/>
    </location>
</feature>
<evidence type="ECO:0000313" key="2">
    <source>
        <dbReference type="EMBL" id="MXN64944.1"/>
    </source>
</evidence>
<sequence>MLSSIKRFIKQVTYGESDNLAFQEDDHRLAAAALLVHIIAVDGIVDDAERETLKKVLKSNYKLTDDMAGELIREAHQRDSEAVDLYGFTSVLKRKLDIEERLKVVEMMWELVYADGTVHEFEDNTIWRVAELLGVSSRDRLSLRRKVAGEQANDEDDE</sequence>
<organism evidence="2 3">
    <name type="scientific">Stappia sediminis</name>
    <dbReference type="NCBI Taxonomy" id="2692190"/>
    <lineage>
        <taxon>Bacteria</taxon>
        <taxon>Pseudomonadati</taxon>
        <taxon>Pseudomonadota</taxon>
        <taxon>Alphaproteobacteria</taxon>
        <taxon>Hyphomicrobiales</taxon>
        <taxon>Stappiaceae</taxon>
        <taxon>Stappia</taxon>
    </lineage>
</organism>
<evidence type="ECO:0000313" key="3">
    <source>
        <dbReference type="Proteomes" id="UP000433101"/>
    </source>
</evidence>
<dbReference type="EMBL" id="WUMV01000003">
    <property type="protein sequence ID" value="MXN64944.1"/>
    <property type="molecule type" value="Genomic_DNA"/>
</dbReference>
<gene>
    <name evidence="2" type="ORF">GR183_08495</name>
</gene>
<dbReference type="AlphaFoldDB" id="A0A7X3LTR5"/>
<dbReference type="Proteomes" id="UP000433101">
    <property type="component" value="Unassembled WGS sequence"/>
</dbReference>
<dbReference type="InterPro" id="IPR029024">
    <property type="entry name" value="TerB-like"/>
</dbReference>
<dbReference type="CDD" id="cd07313">
    <property type="entry name" value="terB_like_2"/>
    <property type="match status" value="1"/>
</dbReference>
<accession>A0A7X3LTR5</accession>
<dbReference type="SUPFAM" id="SSF158682">
    <property type="entry name" value="TerB-like"/>
    <property type="match status" value="1"/>
</dbReference>
<dbReference type="RefSeq" id="WP_160775178.1">
    <property type="nucleotide sequence ID" value="NZ_WUMV01000003.1"/>
</dbReference>
<comment type="caution">
    <text evidence="2">The sequence shown here is derived from an EMBL/GenBank/DDBJ whole genome shotgun (WGS) entry which is preliminary data.</text>
</comment>
<keyword evidence="3" id="KW-1185">Reference proteome</keyword>